<dbReference type="Proteomes" id="UP000004457">
    <property type="component" value="Unassembled WGS sequence"/>
</dbReference>
<dbReference type="PROSITE" id="PS52016">
    <property type="entry name" value="TONB_DEPENDENT_REC_3"/>
    <property type="match status" value="1"/>
</dbReference>
<evidence type="ECO:0000256" key="2">
    <source>
        <dbReference type="ARBA" id="ARBA00009810"/>
    </source>
</evidence>
<evidence type="ECO:0000256" key="8">
    <source>
        <dbReference type="ARBA" id="ARBA00023170"/>
    </source>
</evidence>
<keyword evidence="7 10" id="KW-0472">Membrane</keyword>
<dbReference type="InterPro" id="IPR000531">
    <property type="entry name" value="Beta-barrel_TonB"/>
</dbReference>
<reference evidence="14 15" key="1">
    <citation type="submission" date="2009-01" db="EMBL/GenBank/DDBJ databases">
        <authorList>
            <person name="Fulton L."/>
            <person name="Clifton S."/>
            <person name="Chinwalla A.T."/>
            <person name="Mitreva M."/>
            <person name="Sodergren E."/>
            <person name="Weinstock G."/>
            <person name="Clifton S."/>
            <person name="Dooling D.J."/>
            <person name="Fulton B."/>
            <person name="Minx P."/>
            <person name="Pepin K.H."/>
            <person name="Johnson M."/>
            <person name="Bhonagiri V."/>
            <person name="Nash W.E."/>
            <person name="Mardis E.R."/>
            <person name="Wilson R.K."/>
        </authorList>
    </citation>
    <scope>NUCLEOTIDE SEQUENCE [LARGE SCALE GENOMIC DNA]</scope>
    <source>
        <strain evidence="14 15">NRL30031/H210</strain>
    </source>
</reference>
<dbReference type="SUPFAM" id="SSF56935">
    <property type="entry name" value="Porins"/>
    <property type="match status" value="1"/>
</dbReference>
<dbReference type="GO" id="GO:0015891">
    <property type="term" value="P:siderophore transport"/>
    <property type="evidence" value="ECO:0007669"/>
    <property type="project" value="InterPro"/>
</dbReference>
<evidence type="ECO:0000259" key="13">
    <source>
        <dbReference type="Pfam" id="PF07715"/>
    </source>
</evidence>
<dbReference type="InterPro" id="IPR036942">
    <property type="entry name" value="Beta-barrel_TonB_sf"/>
</dbReference>
<accession>C0EQK3</accession>
<proteinExistence type="inferred from homology"/>
<evidence type="ECO:0000256" key="1">
    <source>
        <dbReference type="ARBA" id="ARBA00004571"/>
    </source>
</evidence>
<dbReference type="EMBL" id="ACEN01000100">
    <property type="protein sequence ID" value="EEG32692.1"/>
    <property type="molecule type" value="Genomic_DNA"/>
</dbReference>
<name>C0EQK3_NEIFL</name>
<keyword evidence="6 11" id="KW-0798">TonB box</keyword>
<sequence>MIESATKLKDKLIGEAMSLPVFPYGKLSFAVSLALCSAYSFATEVENTQPQERVDLPTVTVQGVGKQTTSNYTIPASSAATGIKLTQRETPQSLSVVTAKQIEDQGLDSLQDVLKQTPGVFHSKMGNNVSGHSQFISRSQAIDSISVDGAPKFLYEGKAIRRSTNNLDSTLYDQVVVVRGASGLSNGGMGEPGGTVALERKKPTAKPAVSVEAGVGSWKHYRFVLDANQPLNADNTLRGRTILVSDHGGDYLPNTSRHNHTFYGILSYDIAPQTQWNIGTEIHRFRNTGSSPFSYLTVAGNPRKNQPFKPFAASPRSNASAKWAYGKDTSAEIFTSINHEFENGWALNGNYSHTYGKSDAVSGIAGPFFIDSDYSAEFFAERNQAKYTDQDFSLSLDGDYPLLGRKHEFNAGISYQYNKETPSYYKENEDEIVPDLRLFDGNFTKPAMPYLGDGFAHMKNLSVYGSTRFKLTDRLALIGGGRFVDWRYRQYRYDYDDLNDFVYNKYKNKVFIPYLGASYDLNDNLTAYTSYTTIFRPQGRYLDQNGKPLEPQRGKTYELGLKASWFEGRLNASASAFMNKRDHLGVVAGKFANSKKKYYRAANNTTTKGVELSVGGRLSDKWLLNASYARSKIKNSEGVQLHPSYPVHLFKLFTAYDVTDRLNLGANVNWQSRSHTLDEYPADINPAAAAALTQRPYATLDLTAHYKIGKSTRISLDFENVFNKRYRTMPDIHVYGTPRSVTATVKHTF</sequence>
<comment type="caution">
    <text evidence="14">The sequence shown here is derived from an EMBL/GenBank/DDBJ whole genome shotgun (WGS) entry which is preliminary data.</text>
</comment>
<dbReference type="Gene3D" id="2.170.130.10">
    <property type="entry name" value="TonB-dependent receptor, plug domain"/>
    <property type="match status" value="1"/>
</dbReference>
<keyword evidence="8 14" id="KW-0675">Receptor</keyword>
<comment type="subcellular location">
    <subcellularLocation>
        <location evidence="1 10">Cell outer membrane</location>
        <topology evidence="1 10">Multi-pass membrane protein</topology>
    </subcellularLocation>
</comment>
<dbReference type="PANTHER" id="PTHR32552">
    <property type="entry name" value="FERRICHROME IRON RECEPTOR-RELATED"/>
    <property type="match status" value="1"/>
</dbReference>
<keyword evidence="4 10" id="KW-1134">Transmembrane beta strand</keyword>
<evidence type="ECO:0000256" key="3">
    <source>
        <dbReference type="ARBA" id="ARBA00022448"/>
    </source>
</evidence>
<dbReference type="InterPro" id="IPR039426">
    <property type="entry name" value="TonB-dep_rcpt-like"/>
</dbReference>
<dbReference type="eggNOG" id="COG4773">
    <property type="taxonomic scope" value="Bacteria"/>
</dbReference>
<evidence type="ECO:0000313" key="15">
    <source>
        <dbReference type="Proteomes" id="UP000004457"/>
    </source>
</evidence>
<organism evidence="14 15">
    <name type="scientific">Neisseria flavescens NRL30031/H210</name>
    <dbReference type="NCBI Taxonomy" id="546264"/>
    <lineage>
        <taxon>Bacteria</taxon>
        <taxon>Pseudomonadati</taxon>
        <taxon>Pseudomonadota</taxon>
        <taxon>Betaproteobacteria</taxon>
        <taxon>Neisseriales</taxon>
        <taxon>Neisseriaceae</taxon>
        <taxon>Neisseria</taxon>
    </lineage>
</organism>
<keyword evidence="5 10" id="KW-0812">Transmembrane</keyword>
<comment type="similarity">
    <text evidence="2 10 11">Belongs to the TonB-dependent receptor family.</text>
</comment>
<keyword evidence="9 10" id="KW-0998">Cell outer membrane</keyword>
<keyword evidence="15" id="KW-1185">Reference proteome</keyword>
<feature type="domain" description="TonB-dependent receptor plug" evidence="13">
    <location>
        <begin position="87"/>
        <end position="195"/>
    </location>
</feature>
<evidence type="ECO:0000313" key="14">
    <source>
        <dbReference type="EMBL" id="EEG32692.1"/>
    </source>
</evidence>
<evidence type="ECO:0000256" key="4">
    <source>
        <dbReference type="ARBA" id="ARBA00022452"/>
    </source>
</evidence>
<dbReference type="NCBIfam" id="TIGR01783">
    <property type="entry name" value="TonB-siderophor"/>
    <property type="match status" value="1"/>
</dbReference>
<evidence type="ECO:0000256" key="7">
    <source>
        <dbReference type="ARBA" id="ARBA00023136"/>
    </source>
</evidence>
<dbReference type="InterPro" id="IPR012910">
    <property type="entry name" value="Plug_dom"/>
</dbReference>
<dbReference type="InterPro" id="IPR010105">
    <property type="entry name" value="TonB_sidphr_rcpt"/>
</dbReference>
<dbReference type="Pfam" id="PF00593">
    <property type="entry name" value="TonB_dep_Rec_b-barrel"/>
    <property type="match status" value="1"/>
</dbReference>
<gene>
    <name evidence="14" type="ORF">NEIFLAOT_02247</name>
</gene>
<evidence type="ECO:0000256" key="6">
    <source>
        <dbReference type="ARBA" id="ARBA00023077"/>
    </source>
</evidence>
<dbReference type="PANTHER" id="PTHR32552:SF74">
    <property type="entry name" value="HYDROXAMATE SIDEROPHORE RECEPTOR FHUE"/>
    <property type="match status" value="1"/>
</dbReference>
<evidence type="ECO:0000259" key="12">
    <source>
        <dbReference type="Pfam" id="PF00593"/>
    </source>
</evidence>
<evidence type="ECO:0000256" key="11">
    <source>
        <dbReference type="RuleBase" id="RU003357"/>
    </source>
</evidence>
<dbReference type="GO" id="GO:0009279">
    <property type="term" value="C:cell outer membrane"/>
    <property type="evidence" value="ECO:0007669"/>
    <property type="project" value="UniProtKB-SubCell"/>
</dbReference>
<dbReference type="AlphaFoldDB" id="C0EQK3"/>
<evidence type="ECO:0000256" key="10">
    <source>
        <dbReference type="PROSITE-ProRule" id="PRU01360"/>
    </source>
</evidence>
<dbReference type="GO" id="GO:0038023">
    <property type="term" value="F:signaling receptor activity"/>
    <property type="evidence" value="ECO:0007669"/>
    <property type="project" value="InterPro"/>
</dbReference>
<dbReference type="InterPro" id="IPR037066">
    <property type="entry name" value="Plug_dom_sf"/>
</dbReference>
<dbReference type="Gene3D" id="2.40.170.20">
    <property type="entry name" value="TonB-dependent receptor, beta-barrel domain"/>
    <property type="match status" value="1"/>
</dbReference>
<evidence type="ECO:0000256" key="5">
    <source>
        <dbReference type="ARBA" id="ARBA00022692"/>
    </source>
</evidence>
<evidence type="ECO:0000256" key="9">
    <source>
        <dbReference type="ARBA" id="ARBA00023237"/>
    </source>
</evidence>
<dbReference type="Pfam" id="PF07715">
    <property type="entry name" value="Plug"/>
    <property type="match status" value="1"/>
</dbReference>
<keyword evidence="3 10" id="KW-0813">Transport</keyword>
<feature type="domain" description="TonB-dependent receptor-like beta-barrel" evidence="12">
    <location>
        <begin position="284"/>
        <end position="721"/>
    </location>
</feature>
<dbReference type="GO" id="GO:0015344">
    <property type="term" value="F:siderophore uptake transmembrane transporter activity"/>
    <property type="evidence" value="ECO:0007669"/>
    <property type="project" value="TreeGrafter"/>
</dbReference>
<protein>
    <submittedName>
        <fullName evidence="14">TonB-dependent siderophore receptor</fullName>
    </submittedName>
</protein>
<dbReference type="CDD" id="cd01347">
    <property type="entry name" value="ligand_gated_channel"/>
    <property type="match status" value="1"/>
</dbReference>